<evidence type="ECO:0000313" key="3">
    <source>
        <dbReference type="Proteomes" id="UP000192578"/>
    </source>
</evidence>
<gene>
    <name evidence="2" type="ORF">BV898_01086</name>
</gene>
<dbReference type="Proteomes" id="UP000192578">
    <property type="component" value="Unassembled WGS sequence"/>
</dbReference>
<accession>A0A1W0XD56</accession>
<comment type="caution">
    <text evidence="2">The sequence shown here is derived from an EMBL/GenBank/DDBJ whole genome shotgun (WGS) entry which is preliminary data.</text>
</comment>
<sequence>MHRWKHFGRNKRNPYTHHTWQHPFTGGEELNLLNRHPDTDINTRVLKKKACHGFPPTRSSIDSNTSRGSPHERETARRPFTVTFDEAIQRNGNSCYLCWPRQRRLKKDEIDIDGYQ</sequence>
<feature type="region of interest" description="Disordered" evidence="1">
    <location>
        <begin position="50"/>
        <end position="78"/>
    </location>
</feature>
<evidence type="ECO:0000313" key="2">
    <source>
        <dbReference type="EMBL" id="OQV25409.1"/>
    </source>
</evidence>
<dbReference type="EMBL" id="MTYJ01000003">
    <property type="protein sequence ID" value="OQV25409.1"/>
    <property type="molecule type" value="Genomic_DNA"/>
</dbReference>
<organism evidence="2 3">
    <name type="scientific">Hypsibius exemplaris</name>
    <name type="common">Freshwater tardigrade</name>
    <dbReference type="NCBI Taxonomy" id="2072580"/>
    <lineage>
        <taxon>Eukaryota</taxon>
        <taxon>Metazoa</taxon>
        <taxon>Ecdysozoa</taxon>
        <taxon>Tardigrada</taxon>
        <taxon>Eutardigrada</taxon>
        <taxon>Parachela</taxon>
        <taxon>Hypsibioidea</taxon>
        <taxon>Hypsibiidae</taxon>
        <taxon>Hypsibius</taxon>
    </lineage>
</organism>
<keyword evidence="3" id="KW-1185">Reference proteome</keyword>
<evidence type="ECO:0000256" key="1">
    <source>
        <dbReference type="SAM" id="MobiDB-lite"/>
    </source>
</evidence>
<reference evidence="3" key="1">
    <citation type="submission" date="2017-01" db="EMBL/GenBank/DDBJ databases">
        <title>Comparative genomics of anhydrobiosis in the tardigrade Hypsibius dujardini.</title>
        <authorList>
            <person name="Yoshida Y."/>
            <person name="Koutsovoulos G."/>
            <person name="Laetsch D."/>
            <person name="Stevens L."/>
            <person name="Kumar S."/>
            <person name="Horikawa D."/>
            <person name="Ishino K."/>
            <person name="Komine S."/>
            <person name="Tomita M."/>
            <person name="Blaxter M."/>
            <person name="Arakawa K."/>
        </authorList>
    </citation>
    <scope>NUCLEOTIDE SEQUENCE [LARGE SCALE GENOMIC DNA]</scope>
    <source>
        <strain evidence="3">Z151</strain>
    </source>
</reference>
<name>A0A1W0XD56_HYPEX</name>
<proteinExistence type="predicted"/>
<feature type="compositionally biased region" description="Polar residues" evidence="1">
    <location>
        <begin position="57"/>
        <end position="68"/>
    </location>
</feature>
<protein>
    <submittedName>
        <fullName evidence="2">Uncharacterized protein</fullName>
    </submittedName>
</protein>
<dbReference type="AlphaFoldDB" id="A0A1W0XD56"/>